<sequence length="268" mass="30048">MNTNIDRDIPYKSKVHRKEDGLDAVSEAFSPRRCIGVSAAMDSRPRCPSRTVTAELSKRHEGLLFMRNRGLERIIVYALDYRACTPAQPPQLYANSSFRIRLVSYHLISVLFNKPITSTQPCYYLSCFTEQLIGFVVKSPGCHDNKLGCHAGISPLSYLVCTATSRPYRIPDFTGKVVSVRQNRTPVKGGIVVETSSGPTKVSQFNVTYGRQESNFDTADSSASRRYPPRRRDLPEVPVTITEQSGRFCHGYTTGSEVQKLMRRGIET</sequence>
<dbReference type="EMBL" id="SRLO01000140">
    <property type="protein sequence ID" value="TNN72273.1"/>
    <property type="molecule type" value="Genomic_DNA"/>
</dbReference>
<evidence type="ECO:0000313" key="1">
    <source>
        <dbReference type="EMBL" id="TNN72273.1"/>
    </source>
</evidence>
<proteinExistence type="predicted"/>
<dbReference type="AlphaFoldDB" id="A0A4Z2I4W2"/>
<protein>
    <submittedName>
        <fullName evidence="1">Uncharacterized protein</fullName>
    </submittedName>
</protein>
<comment type="caution">
    <text evidence="1">The sequence shown here is derived from an EMBL/GenBank/DDBJ whole genome shotgun (WGS) entry which is preliminary data.</text>
</comment>
<gene>
    <name evidence="1" type="ORF">EYF80_017557</name>
</gene>
<name>A0A4Z2I4W2_9TELE</name>
<keyword evidence="2" id="KW-1185">Reference proteome</keyword>
<dbReference type="Proteomes" id="UP000314294">
    <property type="component" value="Unassembled WGS sequence"/>
</dbReference>
<reference evidence="1 2" key="1">
    <citation type="submission" date="2019-03" db="EMBL/GenBank/DDBJ databases">
        <title>First draft genome of Liparis tanakae, snailfish: a comprehensive survey of snailfish specific genes.</title>
        <authorList>
            <person name="Kim W."/>
            <person name="Song I."/>
            <person name="Jeong J.-H."/>
            <person name="Kim D."/>
            <person name="Kim S."/>
            <person name="Ryu S."/>
            <person name="Song J.Y."/>
            <person name="Lee S.K."/>
        </authorList>
    </citation>
    <scope>NUCLEOTIDE SEQUENCE [LARGE SCALE GENOMIC DNA]</scope>
    <source>
        <tissue evidence="1">Muscle</tissue>
    </source>
</reference>
<accession>A0A4Z2I4W2</accession>
<evidence type="ECO:0000313" key="2">
    <source>
        <dbReference type="Proteomes" id="UP000314294"/>
    </source>
</evidence>
<organism evidence="1 2">
    <name type="scientific">Liparis tanakae</name>
    <name type="common">Tanaka's snailfish</name>
    <dbReference type="NCBI Taxonomy" id="230148"/>
    <lineage>
        <taxon>Eukaryota</taxon>
        <taxon>Metazoa</taxon>
        <taxon>Chordata</taxon>
        <taxon>Craniata</taxon>
        <taxon>Vertebrata</taxon>
        <taxon>Euteleostomi</taxon>
        <taxon>Actinopterygii</taxon>
        <taxon>Neopterygii</taxon>
        <taxon>Teleostei</taxon>
        <taxon>Neoteleostei</taxon>
        <taxon>Acanthomorphata</taxon>
        <taxon>Eupercaria</taxon>
        <taxon>Perciformes</taxon>
        <taxon>Cottioidei</taxon>
        <taxon>Cottales</taxon>
        <taxon>Liparidae</taxon>
        <taxon>Liparis</taxon>
    </lineage>
</organism>